<proteinExistence type="predicted"/>
<evidence type="ECO:0000256" key="2">
    <source>
        <dbReference type="ARBA" id="ARBA00022806"/>
    </source>
</evidence>
<dbReference type="CDD" id="cd18793">
    <property type="entry name" value="SF2_C_SNF"/>
    <property type="match status" value="1"/>
</dbReference>
<dbReference type="GO" id="GO:0004386">
    <property type="term" value="F:helicase activity"/>
    <property type="evidence" value="ECO:0007669"/>
    <property type="project" value="UniProtKB-KW"/>
</dbReference>
<evidence type="ECO:0000256" key="1">
    <source>
        <dbReference type="ARBA" id="ARBA00022801"/>
    </source>
</evidence>
<organism evidence="5">
    <name type="scientific">Thiolapillus brandeum</name>
    <dbReference type="NCBI Taxonomy" id="1076588"/>
    <lineage>
        <taxon>Bacteria</taxon>
        <taxon>Pseudomonadati</taxon>
        <taxon>Pseudomonadota</taxon>
        <taxon>Gammaproteobacteria</taxon>
        <taxon>Chromatiales</taxon>
        <taxon>Sedimenticolaceae</taxon>
        <taxon>Thiolapillus</taxon>
    </lineage>
</organism>
<dbReference type="SUPFAM" id="SSF52540">
    <property type="entry name" value="P-loop containing nucleoside triphosphate hydrolases"/>
    <property type="match status" value="2"/>
</dbReference>
<evidence type="ECO:0000259" key="4">
    <source>
        <dbReference type="PROSITE" id="PS51194"/>
    </source>
</evidence>
<protein>
    <submittedName>
        <fullName evidence="5">DEAD/DEAH box helicase</fullName>
    </submittedName>
</protein>
<dbReference type="Pfam" id="PF00176">
    <property type="entry name" value="SNF2-rel_dom"/>
    <property type="match status" value="1"/>
</dbReference>
<evidence type="ECO:0000259" key="3">
    <source>
        <dbReference type="PROSITE" id="PS51192"/>
    </source>
</evidence>
<dbReference type="SMART" id="SM00487">
    <property type="entry name" value="DEXDc"/>
    <property type="match status" value="1"/>
</dbReference>
<dbReference type="InterPro" id="IPR049730">
    <property type="entry name" value="SNF2/RAD54-like_C"/>
</dbReference>
<dbReference type="EMBL" id="DRLF01000083">
    <property type="protein sequence ID" value="HEC05609.1"/>
    <property type="molecule type" value="Genomic_DNA"/>
</dbReference>
<gene>
    <name evidence="5" type="ORF">ENJ12_02045</name>
</gene>
<dbReference type="Proteomes" id="UP000886339">
    <property type="component" value="Unassembled WGS sequence"/>
</dbReference>
<sequence length="845" mass="95585">VDENHQAQWDENQRQLHLEWQPHPSGALELRLGVEGGGQIILTDPVAFIDTDTNTMGWLDTRGFNIEQIRQLLKAPLLGEEQARWLSRELLVEHPGLALPLPVALPVTRIENAIPKPQLILRQGHTPYGTAHLAELRFDYNGHSILPLPVAETSVSDNGQQLIQVQRNLEAESQAASTLESLGFQFLILDEHRLAACVAADSLVEAAGLWKTLLDETLPKLEEQGWQILVDESFNMGFHEAESWWGELDEQDDGWFSMSLEVEIQGQRMPLLPLLGPVIEAYDPGDLPETLQIPLGDNQYLSVPGEKLRPWLETIIELFDSEPQDKLELSRFDAALLPDMDEQGDIHWQGGTRLRELGKRLKNFKAIESVPPPKGFTGTLRDYQKTGYDWLHFLADYGLAGILADDMGLGKTVQALAFLASQKQRGRLKRPSLIIAPTSLMSNWRREAQTFTPDLKVLVLQGPERHQRFEHIESHDLILTTYPLLPRDKDKLLAHRYSFLILDEAQVIKNPKAQAARIVRQIDAGQRLSLTGTPMENHLGELWAQFDFLMPGFLGDQTTFKRLYRTPIEKHGDEARQARLRRRIAPFMLRRRKDEVEKDLPAKTEIIHSVPLDESQAALYETIRLSMEKKVRDAIASKGLARSHITILDALLKLRQTCCDPRLLKLKQAARVKESAKLDLLMSLLPEMLDEGRRVLLFSQFTTMLGLIQKELDKHRIAYSKLTGQTRKRDAAIERFTSGGADVFLISLKAGGVGLNLTAADTVIFYDPWWNPAAEAQAMDRAHRIGQDKPVFVYKLLTENTVEEKILALQQKKQALADGLYRKGGKKEGFQLSDQDLQVLFEPLA</sequence>
<feature type="domain" description="Helicase C-terminal" evidence="4">
    <location>
        <begin position="677"/>
        <end position="838"/>
    </location>
</feature>
<dbReference type="CDD" id="cd18012">
    <property type="entry name" value="DEXQc_arch_SWI2_SNF2"/>
    <property type="match status" value="1"/>
</dbReference>
<evidence type="ECO:0000313" key="5">
    <source>
        <dbReference type="EMBL" id="HEC05609.1"/>
    </source>
</evidence>
<dbReference type="InterPro" id="IPR014001">
    <property type="entry name" value="Helicase_ATP-bd"/>
</dbReference>
<dbReference type="Gene3D" id="3.40.50.10810">
    <property type="entry name" value="Tandem AAA-ATPase domain"/>
    <property type="match status" value="1"/>
</dbReference>
<dbReference type="AlphaFoldDB" id="A0A831RVC1"/>
<feature type="non-terminal residue" evidence="5">
    <location>
        <position position="1"/>
    </location>
</feature>
<reference evidence="5" key="1">
    <citation type="journal article" date="2020" name="mSystems">
        <title>Genome- and Community-Level Interaction Insights into Carbon Utilization and Element Cycling Functions of Hydrothermarchaeota in Hydrothermal Sediment.</title>
        <authorList>
            <person name="Zhou Z."/>
            <person name="Liu Y."/>
            <person name="Xu W."/>
            <person name="Pan J."/>
            <person name="Luo Z.H."/>
            <person name="Li M."/>
        </authorList>
    </citation>
    <scope>NUCLEOTIDE SEQUENCE [LARGE SCALE GENOMIC DNA]</scope>
    <source>
        <strain evidence="5">HyVt-458</strain>
    </source>
</reference>
<keyword evidence="2 5" id="KW-0347">Helicase</keyword>
<dbReference type="InterPro" id="IPR001650">
    <property type="entry name" value="Helicase_C-like"/>
</dbReference>
<dbReference type="PROSITE" id="PS51192">
    <property type="entry name" value="HELICASE_ATP_BIND_1"/>
    <property type="match status" value="1"/>
</dbReference>
<keyword evidence="2 5" id="KW-0547">Nucleotide-binding</keyword>
<dbReference type="InterPro" id="IPR000330">
    <property type="entry name" value="SNF2_N"/>
</dbReference>
<dbReference type="InterPro" id="IPR038718">
    <property type="entry name" value="SNF2-like_sf"/>
</dbReference>
<keyword evidence="2 5" id="KW-0067">ATP-binding</keyword>
<dbReference type="GO" id="GO:0005524">
    <property type="term" value="F:ATP binding"/>
    <property type="evidence" value="ECO:0007669"/>
    <property type="project" value="InterPro"/>
</dbReference>
<dbReference type="PROSITE" id="PS51194">
    <property type="entry name" value="HELICASE_CTER"/>
    <property type="match status" value="1"/>
</dbReference>
<dbReference type="Gene3D" id="3.40.50.300">
    <property type="entry name" value="P-loop containing nucleotide triphosphate hydrolases"/>
    <property type="match status" value="1"/>
</dbReference>
<accession>A0A831RVC1</accession>
<dbReference type="InterPro" id="IPR027417">
    <property type="entry name" value="P-loop_NTPase"/>
</dbReference>
<keyword evidence="1" id="KW-0378">Hydrolase</keyword>
<dbReference type="PANTHER" id="PTHR10799">
    <property type="entry name" value="SNF2/RAD54 HELICASE FAMILY"/>
    <property type="match status" value="1"/>
</dbReference>
<dbReference type="Pfam" id="PF00271">
    <property type="entry name" value="Helicase_C"/>
    <property type="match status" value="1"/>
</dbReference>
<dbReference type="SMART" id="SM00490">
    <property type="entry name" value="HELICc"/>
    <property type="match status" value="1"/>
</dbReference>
<feature type="domain" description="Helicase ATP-binding" evidence="3">
    <location>
        <begin position="392"/>
        <end position="552"/>
    </location>
</feature>
<name>A0A831RVC1_9GAMM</name>
<comment type="caution">
    <text evidence="5">The sequence shown here is derived from an EMBL/GenBank/DDBJ whole genome shotgun (WGS) entry which is preliminary data.</text>
</comment>
<dbReference type="GO" id="GO:0016787">
    <property type="term" value="F:hydrolase activity"/>
    <property type="evidence" value="ECO:0007669"/>
    <property type="project" value="UniProtKB-KW"/>
</dbReference>